<evidence type="ECO:0008006" key="3">
    <source>
        <dbReference type="Google" id="ProtNLM"/>
    </source>
</evidence>
<reference evidence="2" key="1">
    <citation type="submission" date="2019-08" db="EMBL/GenBank/DDBJ databases">
        <authorList>
            <person name="Kucharzyk K."/>
            <person name="Murdoch R.W."/>
            <person name="Higgins S."/>
            <person name="Loffler F."/>
        </authorList>
    </citation>
    <scope>NUCLEOTIDE SEQUENCE</scope>
</reference>
<feature type="transmembrane region" description="Helical" evidence="1">
    <location>
        <begin position="6"/>
        <end position="21"/>
    </location>
</feature>
<dbReference type="EMBL" id="VSSQ01000212">
    <property type="protein sequence ID" value="MPL85857.1"/>
    <property type="molecule type" value="Genomic_DNA"/>
</dbReference>
<keyword evidence="1" id="KW-0472">Membrane</keyword>
<keyword evidence="1" id="KW-0812">Transmembrane</keyword>
<sequence>MIEIIITIISTIFVVLGWIIHRKTEQIKIMENQLSERKYKAYAEMVAVFYRILKDVKNQKITNQNAVMEKIIESKRDILLYGSDAVFDKFNKWLCSATEEKEDNTQMKYFLELVLEMRKDMRGGKTKITEKDILLNLIQNRSEVDDFLQLITKEK</sequence>
<evidence type="ECO:0000256" key="1">
    <source>
        <dbReference type="SAM" id="Phobius"/>
    </source>
</evidence>
<name>A0A644V3T0_9ZZZZ</name>
<evidence type="ECO:0000313" key="2">
    <source>
        <dbReference type="EMBL" id="MPL85857.1"/>
    </source>
</evidence>
<proteinExistence type="predicted"/>
<keyword evidence="1" id="KW-1133">Transmembrane helix</keyword>
<dbReference type="AlphaFoldDB" id="A0A644V3T0"/>
<accession>A0A644V3T0</accession>
<gene>
    <name evidence="2" type="ORF">SDC9_31831</name>
</gene>
<protein>
    <recommendedName>
        <fullName evidence="3">DUF4760 domain-containing protein</fullName>
    </recommendedName>
</protein>
<organism evidence="2">
    <name type="scientific">bioreactor metagenome</name>
    <dbReference type="NCBI Taxonomy" id="1076179"/>
    <lineage>
        <taxon>unclassified sequences</taxon>
        <taxon>metagenomes</taxon>
        <taxon>ecological metagenomes</taxon>
    </lineage>
</organism>
<comment type="caution">
    <text evidence="2">The sequence shown here is derived from an EMBL/GenBank/DDBJ whole genome shotgun (WGS) entry which is preliminary data.</text>
</comment>